<accession>A0A8I1YBB0</accession>
<feature type="region of interest" description="Disordered" evidence="1">
    <location>
        <begin position="837"/>
        <end position="857"/>
    </location>
</feature>
<evidence type="ECO:0000313" key="2">
    <source>
        <dbReference type="EMBL" id="MBP1296612.1"/>
    </source>
</evidence>
<proteinExistence type="predicted"/>
<dbReference type="EMBL" id="JAFICZ010000001">
    <property type="protein sequence ID" value="MBP1296612.1"/>
    <property type="molecule type" value="Genomic_DNA"/>
</dbReference>
<protein>
    <submittedName>
        <fullName evidence="2">Uncharacterized protein</fullName>
    </submittedName>
</protein>
<name>A0A8I1YBB0_BRAEL</name>
<comment type="caution">
    <text evidence="2">The sequence shown here is derived from an EMBL/GenBank/DDBJ whole genome shotgun (WGS) entry which is preliminary data.</text>
</comment>
<evidence type="ECO:0000256" key="1">
    <source>
        <dbReference type="SAM" id="MobiDB-lite"/>
    </source>
</evidence>
<dbReference type="AlphaFoldDB" id="A0A8I1YBB0"/>
<dbReference type="RefSeq" id="WP_209944648.1">
    <property type="nucleotide sequence ID" value="NZ_JAFICZ010000001.1"/>
</dbReference>
<sequence length="857" mass="92928">MPSFRDCLRSAVDQGAISPDEAQQLQDRFDTEFAQARLSLGDDAASAAAKARLEAELRAEHIEARRKVLLQDAAQDRLAEYVAGYRGLDGKADVFGAVLNLIENHGFAGASSLAGRQKAIVSLVHGQIADVLSTFRKSAITGRRFNQPLLDDVVREALGQATGKPEAKALAGAVSDVFETLRQRFNAAGGAIGKLEGGYLPQYHEPRALLAAGRDAWKDFIRPLLDLDRMRDPLTDEKLTPARLEQSLDAAFDTVVTDGWANRTPKRTAQGGAGMLASQRADHRFLHFTDADGWLKYNEQFGKGDPLKAIFEHINGMSRDIAAMEQFGPNPNATIEWLKQVVQTEAAKSVTGEPSLFRPGSKTADTVRDRLDYIPYRIDSVYQYVRGRSVVSGNTAIGFGSVRNVLTSALLGAAAITAAATDPFVDAMARYLSGLPVTKALVGITKTFSKGTKEQAVRSGIVMDDFLHILGDEARFAGQIGGSEWSKWLAERTMSLSGLEPMTQARKHVFALDFQAAIADQVGNTFDGLEPYLKRTLEGYGIDRTGWDVLRSTPLHAPDGGAGFLRPIDVAALAEGPALPKVQKVLGIDTKDEAVAAEQTAAGVRRVAEQYLEAILQQTERAVPTSTARSRSFFVGTQPKGSFWGEIVESGLLFKSFSLSFTTLQMQAIQQELHQSAARGAGYAGAVALSLTLGGAIALQIKNVINGKDAQSMADPRFWMQAMATGGGFGLLGDFMFADVNRQNQSLAQQIMGPTVGLAGDLMKLTAGNVQQLIQGKSTNAGREAVNTLGRYMPVLSSLWYTRAAYRRVVLDQLQYLLDPEAHSNFRQQEQRLRNETGQGMWWSPGHVTPDRAPALP</sequence>
<organism evidence="2 3">
    <name type="scientific">Bradyrhizobium elkanii</name>
    <dbReference type="NCBI Taxonomy" id="29448"/>
    <lineage>
        <taxon>Bacteria</taxon>
        <taxon>Pseudomonadati</taxon>
        <taxon>Pseudomonadota</taxon>
        <taxon>Alphaproteobacteria</taxon>
        <taxon>Hyphomicrobiales</taxon>
        <taxon>Nitrobacteraceae</taxon>
        <taxon>Bradyrhizobium</taxon>
    </lineage>
</organism>
<dbReference type="Proteomes" id="UP000673383">
    <property type="component" value="Unassembled WGS sequence"/>
</dbReference>
<gene>
    <name evidence="2" type="ORF">JOH49_006365</name>
</gene>
<evidence type="ECO:0000313" key="3">
    <source>
        <dbReference type="Proteomes" id="UP000673383"/>
    </source>
</evidence>
<reference evidence="2" key="1">
    <citation type="submission" date="2021-02" db="EMBL/GenBank/DDBJ databases">
        <title>Genomic Encyclopedia of Type Strains, Phase IV (KMG-V): Genome sequencing to study the core and pangenomes of soil and plant-associated prokaryotes.</title>
        <authorList>
            <person name="Whitman W."/>
        </authorList>
    </citation>
    <scope>NUCLEOTIDE SEQUENCE</scope>
    <source>
        <strain evidence="2">USDA 406</strain>
    </source>
</reference>